<reference evidence="1 2" key="1">
    <citation type="submission" date="2018-11" db="EMBL/GenBank/DDBJ databases">
        <authorList>
            <consortium name="Pathogen Informatics"/>
        </authorList>
    </citation>
    <scope>NUCLEOTIDE SEQUENCE [LARGE SCALE GENOMIC DNA]</scope>
</reference>
<proteinExistence type="predicted"/>
<sequence length="140" mass="15461">MGCVEVLPKSVIVQANDTSKVQLKLLPRISLKSLNQLRRENDDQDGEKTVLFDAQSGSLQTTLRFEVPEAKSQDISVNLAATLTTSDLVFEPPLLDFGRIPTSQTGLVHFRLINPGLIPLKFGFTEVPQVGIATKLYLLR</sequence>
<accession>A0A3P7Q5C0</accession>
<name>A0A3P7Q5C0_DIBLA</name>
<gene>
    <name evidence="1" type="ORF">DILT_LOCUS14940</name>
</gene>
<protein>
    <submittedName>
        <fullName evidence="1">Uncharacterized protein</fullName>
    </submittedName>
</protein>
<dbReference type="AlphaFoldDB" id="A0A3P7Q5C0"/>
<evidence type="ECO:0000313" key="2">
    <source>
        <dbReference type="Proteomes" id="UP000281553"/>
    </source>
</evidence>
<evidence type="ECO:0000313" key="1">
    <source>
        <dbReference type="EMBL" id="VDN27102.1"/>
    </source>
</evidence>
<keyword evidence="2" id="KW-1185">Reference proteome</keyword>
<dbReference type="OrthoDB" id="545169at2759"/>
<organism evidence="1 2">
    <name type="scientific">Dibothriocephalus latus</name>
    <name type="common">Fish tapeworm</name>
    <name type="synonym">Diphyllobothrium latum</name>
    <dbReference type="NCBI Taxonomy" id="60516"/>
    <lineage>
        <taxon>Eukaryota</taxon>
        <taxon>Metazoa</taxon>
        <taxon>Spiralia</taxon>
        <taxon>Lophotrochozoa</taxon>
        <taxon>Platyhelminthes</taxon>
        <taxon>Cestoda</taxon>
        <taxon>Eucestoda</taxon>
        <taxon>Diphyllobothriidea</taxon>
        <taxon>Diphyllobothriidae</taxon>
        <taxon>Dibothriocephalus</taxon>
    </lineage>
</organism>
<dbReference type="Proteomes" id="UP000281553">
    <property type="component" value="Unassembled WGS sequence"/>
</dbReference>
<dbReference type="EMBL" id="UYRU01076580">
    <property type="protein sequence ID" value="VDN27102.1"/>
    <property type="molecule type" value="Genomic_DNA"/>
</dbReference>